<feature type="compositionally biased region" description="Pro residues" evidence="1">
    <location>
        <begin position="70"/>
        <end position="84"/>
    </location>
</feature>
<dbReference type="AlphaFoldDB" id="A0A2R6QCL2"/>
<keyword evidence="3" id="KW-1185">Reference proteome</keyword>
<evidence type="ECO:0000256" key="1">
    <source>
        <dbReference type="SAM" id="MobiDB-lite"/>
    </source>
</evidence>
<gene>
    <name evidence="2" type="ORF">CEY00_Acc19144</name>
</gene>
<feature type="compositionally biased region" description="Polar residues" evidence="1">
    <location>
        <begin position="31"/>
        <end position="47"/>
    </location>
</feature>
<dbReference type="Gramene" id="PSS05874">
    <property type="protein sequence ID" value="PSS05874"/>
    <property type="gene ID" value="CEY00_Acc19144"/>
</dbReference>
<dbReference type="OMA" id="DGTANEC"/>
<dbReference type="FunCoup" id="A0A2R6QCL2">
    <property type="interactions" value="2167"/>
</dbReference>
<dbReference type="PANTHER" id="PTHR34546:SF3">
    <property type="entry name" value="OS06G0153600 PROTEIN"/>
    <property type="match status" value="1"/>
</dbReference>
<protein>
    <submittedName>
        <fullName evidence="2">Uncharacterized protein</fullName>
    </submittedName>
</protein>
<dbReference type="InParanoid" id="A0A2R6QCL2"/>
<evidence type="ECO:0000313" key="3">
    <source>
        <dbReference type="Proteomes" id="UP000241394"/>
    </source>
</evidence>
<organism evidence="2 3">
    <name type="scientific">Actinidia chinensis var. chinensis</name>
    <name type="common">Chinese soft-hair kiwi</name>
    <dbReference type="NCBI Taxonomy" id="1590841"/>
    <lineage>
        <taxon>Eukaryota</taxon>
        <taxon>Viridiplantae</taxon>
        <taxon>Streptophyta</taxon>
        <taxon>Embryophyta</taxon>
        <taxon>Tracheophyta</taxon>
        <taxon>Spermatophyta</taxon>
        <taxon>Magnoliopsida</taxon>
        <taxon>eudicotyledons</taxon>
        <taxon>Gunneridae</taxon>
        <taxon>Pentapetalae</taxon>
        <taxon>asterids</taxon>
        <taxon>Ericales</taxon>
        <taxon>Actinidiaceae</taxon>
        <taxon>Actinidia</taxon>
    </lineage>
</organism>
<evidence type="ECO:0000313" key="2">
    <source>
        <dbReference type="EMBL" id="PSS05874.1"/>
    </source>
</evidence>
<sequence length="401" mass="43890">MDPYLEQRLRDEVIYLHSLWRQGPPTHPQNHKPTPSTHLHHLSNPTQFKKPKPKPKPKPRGKKGNKNPPQSHPPPPSAVEWPCPDPLPPPALSWPVLKLPPTVAARLPSAEEQARFAAAQAQQKAVKAAQDYFADSDSDSDDEDLMEEDESEAYRFFLRVLTEDGELRSFYEKCWGGGDFCCLVCGGIGKKAGKRFKNCVALVQHANRIAKTKKRRAHRALAQVVCKVLGWDIDRLPAIFESLGKSVEQGNAEVGMENSNVQNQISGIAVSLGKSVDQGNAEVGMEDSNMQNQNLGMESVDNGEVMVKVVSNVGQEEVHIHEMSDGVGDSVMFCESSLKDGTANECTENLASGNLSVADGKTGVVDSLEPCKDNGIGNEIKNDQNGIVVNNLKDDDKSKKL</sequence>
<name>A0A2R6QCL2_ACTCC</name>
<reference evidence="3" key="2">
    <citation type="journal article" date="2018" name="BMC Genomics">
        <title>A manually annotated Actinidia chinensis var. chinensis (kiwifruit) genome highlights the challenges associated with draft genomes and gene prediction in plants.</title>
        <authorList>
            <person name="Pilkington S.M."/>
            <person name="Crowhurst R."/>
            <person name="Hilario E."/>
            <person name="Nardozza S."/>
            <person name="Fraser L."/>
            <person name="Peng Y."/>
            <person name="Gunaseelan K."/>
            <person name="Simpson R."/>
            <person name="Tahir J."/>
            <person name="Deroles S.C."/>
            <person name="Templeton K."/>
            <person name="Luo Z."/>
            <person name="Davy M."/>
            <person name="Cheng C."/>
            <person name="McNeilage M."/>
            <person name="Scaglione D."/>
            <person name="Liu Y."/>
            <person name="Zhang Q."/>
            <person name="Datson P."/>
            <person name="De Silva N."/>
            <person name="Gardiner S.E."/>
            <person name="Bassett H."/>
            <person name="Chagne D."/>
            <person name="McCallum J."/>
            <person name="Dzierzon H."/>
            <person name="Deng C."/>
            <person name="Wang Y.Y."/>
            <person name="Barron L."/>
            <person name="Manako K."/>
            <person name="Bowen J."/>
            <person name="Foster T.M."/>
            <person name="Erridge Z.A."/>
            <person name="Tiffin H."/>
            <person name="Waite C.N."/>
            <person name="Davies K.M."/>
            <person name="Grierson E.P."/>
            <person name="Laing W.A."/>
            <person name="Kirk R."/>
            <person name="Chen X."/>
            <person name="Wood M."/>
            <person name="Montefiori M."/>
            <person name="Brummell D.A."/>
            <person name="Schwinn K.E."/>
            <person name="Catanach A."/>
            <person name="Fullerton C."/>
            <person name="Li D."/>
            <person name="Meiyalaghan S."/>
            <person name="Nieuwenhuizen N."/>
            <person name="Read N."/>
            <person name="Prakash R."/>
            <person name="Hunter D."/>
            <person name="Zhang H."/>
            <person name="McKenzie M."/>
            <person name="Knabel M."/>
            <person name="Harris A."/>
            <person name="Allan A.C."/>
            <person name="Gleave A."/>
            <person name="Chen A."/>
            <person name="Janssen B.J."/>
            <person name="Plunkett B."/>
            <person name="Ampomah-Dwamena C."/>
            <person name="Voogd C."/>
            <person name="Leif D."/>
            <person name="Lafferty D."/>
            <person name="Souleyre E.J.F."/>
            <person name="Varkonyi-Gasic E."/>
            <person name="Gambi F."/>
            <person name="Hanley J."/>
            <person name="Yao J.L."/>
            <person name="Cheung J."/>
            <person name="David K.M."/>
            <person name="Warren B."/>
            <person name="Marsh K."/>
            <person name="Snowden K.C."/>
            <person name="Lin-Wang K."/>
            <person name="Brian L."/>
            <person name="Martinez-Sanchez M."/>
            <person name="Wang M."/>
            <person name="Ileperuma N."/>
            <person name="Macnee N."/>
            <person name="Campin R."/>
            <person name="McAtee P."/>
            <person name="Drummond R.S.M."/>
            <person name="Espley R.V."/>
            <person name="Ireland H.S."/>
            <person name="Wu R."/>
            <person name="Atkinson R.G."/>
            <person name="Karunairetnam S."/>
            <person name="Bulley S."/>
            <person name="Chunkath S."/>
            <person name="Hanley Z."/>
            <person name="Storey R."/>
            <person name="Thrimawithana A.H."/>
            <person name="Thomson S."/>
            <person name="David C."/>
            <person name="Testolin R."/>
            <person name="Huang H."/>
            <person name="Hellens R.P."/>
            <person name="Schaffer R.J."/>
        </authorList>
    </citation>
    <scope>NUCLEOTIDE SEQUENCE [LARGE SCALE GENOMIC DNA]</scope>
    <source>
        <strain evidence="3">cv. Red5</strain>
    </source>
</reference>
<dbReference type="PANTHER" id="PTHR34546">
    <property type="entry name" value="OS06G0153600 PROTEIN"/>
    <property type="match status" value="1"/>
</dbReference>
<dbReference type="OrthoDB" id="1929495at2759"/>
<comment type="caution">
    <text evidence="2">The sequence shown here is derived from an EMBL/GenBank/DDBJ whole genome shotgun (WGS) entry which is preliminary data.</text>
</comment>
<dbReference type="Proteomes" id="UP000241394">
    <property type="component" value="Chromosome LG17"/>
</dbReference>
<feature type="compositionally biased region" description="Basic residues" evidence="1">
    <location>
        <begin position="49"/>
        <end position="65"/>
    </location>
</feature>
<reference evidence="2 3" key="1">
    <citation type="submission" date="2017-07" db="EMBL/GenBank/DDBJ databases">
        <title>An improved, manually edited Actinidia chinensis var. chinensis (kiwifruit) genome highlights the challenges associated with draft genomes and gene prediction in plants.</title>
        <authorList>
            <person name="Pilkington S."/>
            <person name="Crowhurst R."/>
            <person name="Hilario E."/>
            <person name="Nardozza S."/>
            <person name="Fraser L."/>
            <person name="Peng Y."/>
            <person name="Gunaseelan K."/>
            <person name="Simpson R."/>
            <person name="Tahir J."/>
            <person name="Deroles S."/>
            <person name="Templeton K."/>
            <person name="Luo Z."/>
            <person name="Davy M."/>
            <person name="Cheng C."/>
            <person name="Mcneilage M."/>
            <person name="Scaglione D."/>
            <person name="Liu Y."/>
            <person name="Zhang Q."/>
            <person name="Datson P."/>
            <person name="De Silva N."/>
            <person name="Gardiner S."/>
            <person name="Bassett H."/>
            <person name="Chagne D."/>
            <person name="Mccallum J."/>
            <person name="Dzierzon H."/>
            <person name="Deng C."/>
            <person name="Wang Y.-Y."/>
            <person name="Barron N."/>
            <person name="Manako K."/>
            <person name="Bowen J."/>
            <person name="Foster T."/>
            <person name="Erridge Z."/>
            <person name="Tiffin H."/>
            <person name="Waite C."/>
            <person name="Davies K."/>
            <person name="Grierson E."/>
            <person name="Laing W."/>
            <person name="Kirk R."/>
            <person name="Chen X."/>
            <person name="Wood M."/>
            <person name="Montefiori M."/>
            <person name="Brummell D."/>
            <person name="Schwinn K."/>
            <person name="Catanach A."/>
            <person name="Fullerton C."/>
            <person name="Li D."/>
            <person name="Meiyalaghan S."/>
            <person name="Nieuwenhuizen N."/>
            <person name="Read N."/>
            <person name="Prakash R."/>
            <person name="Hunter D."/>
            <person name="Zhang H."/>
            <person name="Mckenzie M."/>
            <person name="Knabel M."/>
            <person name="Harris A."/>
            <person name="Allan A."/>
            <person name="Chen A."/>
            <person name="Janssen B."/>
            <person name="Plunkett B."/>
            <person name="Dwamena C."/>
            <person name="Voogd C."/>
            <person name="Leif D."/>
            <person name="Lafferty D."/>
            <person name="Souleyre E."/>
            <person name="Varkonyi-Gasic E."/>
            <person name="Gambi F."/>
            <person name="Hanley J."/>
            <person name="Yao J.-L."/>
            <person name="Cheung J."/>
            <person name="David K."/>
            <person name="Warren B."/>
            <person name="Marsh K."/>
            <person name="Snowden K."/>
            <person name="Lin-Wang K."/>
            <person name="Brian L."/>
            <person name="Martinez-Sanchez M."/>
            <person name="Wang M."/>
            <person name="Ileperuma N."/>
            <person name="Macnee N."/>
            <person name="Campin R."/>
            <person name="Mcatee P."/>
            <person name="Drummond R."/>
            <person name="Espley R."/>
            <person name="Ireland H."/>
            <person name="Wu R."/>
            <person name="Atkinson R."/>
            <person name="Karunairetnam S."/>
            <person name="Bulley S."/>
            <person name="Chunkath S."/>
            <person name="Hanley Z."/>
            <person name="Storey R."/>
            <person name="Thrimawithana A."/>
            <person name="Thomson S."/>
            <person name="David C."/>
            <person name="Testolin R."/>
        </authorList>
    </citation>
    <scope>NUCLEOTIDE SEQUENCE [LARGE SCALE GENOMIC DNA]</scope>
    <source>
        <strain evidence="3">cv. Red5</strain>
        <tissue evidence="2">Young leaf</tissue>
    </source>
</reference>
<accession>A0A2R6QCL2</accession>
<dbReference type="EMBL" id="NKQK01000017">
    <property type="protein sequence ID" value="PSS05874.1"/>
    <property type="molecule type" value="Genomic_DNA"/>
</dbReference>
<proteinExistence type="predicted"/>
<dbReference type="STRING" id="1590841.A0A2R6QCL2"/>
<feature type="region of interest" description="Disordered" evidence="1">
    <location>
        <begin position="21"/>
        <end position="84"/>
    </location>
</feature>